<dbReference type="InterPro" id="IPR036209">
    <property type="entry name" value="YwmB-like_sf"/>
</dbReference>
<evidence type="ECO:0000313" key="2">
    <source>
        <dbReference type="EMBL" id="AIC96255.1"/>
    </source>
</evidence>
<dbReference type="Pfam" id="PF08680">
    <property type="entry name" value="DUF1779"/>
    <property type="match status" value="1"/>
</dbReference>
<feature type="chain" id="PRO_5001588590" description="TATA-box binding protein" evidence="1">
    <location>
        <begin position="23"/>
        <end position="251"/>
    </location>
</feature>
<dbReference type="OrthoDB" id="2374820at2"/>
<dbReference type="Gene3D" id="3.30.360.40">
    <property type="entry name" value="YwmB-like"/>
    <property type="match status" value="1"/>
</dbReference>
<evidence type="ECO:0000256" key="1">
    <source>
        <dbReference type="SAM" id="SignalP"/>
    </source>
</evidence>
<name>A0A060M2J9_9BACI</name>
<dbReference type="EMBL" id="CP003923">
    <property type="protein sequence ID" value="AIC96255.1"/>
    <property type="molecule type" value="Genomic_DNA"/>
</dbReference>
<dbReference type="HOGENOM" id="CLU_080921_0_0_9"/>
<organism evidence="2 3">
    <name type="scientific">Shouchella lehensis G1</name>
    <dbReference type="NCBI Taxonomy" id="1246626"/>
    <lineage>
        <taxon>Bacteria</taxon>
        <taxon>Bacillati</taxon>
        <taxon>Bacillota</taxon>
        <taxon>Bacilli</taxon>
        <taxon>Bacillales</taxon>
        <taxon>Bacillaceae</taxon>
        <taxon>Shouchella</taxon>
    </lineage>
</organism>
<evidence type="ECO:0008006" key="4">
    <source>
        <dbReference type="Google" id="ProtNLM"/>
    </source>
</evidence>
<feature type="signal peptide" evidence="1">
    <location>
        <begin position="1"/>
        <end position="22"/>
    </location>
</feature>
<dbReference type="SUPFAM" id="SSF143842">
    <property type="entry name" value="YwmB-like"/>
    <property type="match status" value="1"/>
</dbReference>
<keyword evidence="1" id="KW-0732">Signal</keyword>
<accession>A0A060M2J9</accession>
<sequence>MNKVYSVCFLLLIVVFCSVLFAFEKDTLGKEDTFYHQMNAFNDLVEKNKMTMTDWQVRIKNQSEHVDNFYTQLDQFEKEYPEFERASLEENKNYVHVTFINGDYEETLLEKVKWIVSSTTKGYKIEKTYELLSNGNGELKNQQLFKDRLSTLGFDLQSSMLFYEVKAELDDTPQDLMIEAEHFVSQLGATTLEGLEEKTFVSISAYHKGWTNGIATNDDKEMNVQIALRENQELGSRTTVTFGTPIITTEY</sequence>
<protein>
    <recommendedName>
        <fullName evidence="4">TATA-box binding protein</fullName>
    </recommendedName>
</protein>
<dbReference type="KEGG" id="ble:BleG1_3708"/>
<evidence type="ECO:0000313" key="3">
    <source>
        <dbReference type="Proteomes" id="UP000027142"/>
    </source>
</evidence>
<proteinExistence type="predicted"/>
<reference evidence="2 3" key="1">
    <citation type="journal article" date="2014" name="Gene">
        <title>A comparative genomic analysis of the alkalitolerant soil bacterium Bacillus lehensis G1.</title>
        <authorList>
            <person name="Noor Y.M."/>
            <person name="Samsulrizal N.H."/>
            <person name="Jema'on N.A."/>
            <person name="Low K.O."/>
            <person name="Ramli A.N."/>
            <person name="Alias N.I."/>
            <person name="Damis S.I."/>
            <person name="Fuzi S.F."/>
            <person name="Isa M.N."/>
            <person name="Murad A.M."/>
            <person name="Raih M.F."/>
            <person name="Bakar F.D."/>
            <person name="Najimudin N."/>
            <person name="Mahadi N.M."/>
            <person name="Illias R.M."/>
        </authorList>
    </citation>
    <scope>NUCLEOTIDE SEQUENCE [LARGE SCALE GENOMIC DNA]</scope>
    <source>
        <strain evidence="2 3">G1</strain>
    </source>
</reference>
<dbReference type="AlphaFoldDB" id="A0A060M2J9"/>
<dbReference type="Gene3D" id="3.30.2030.10">
    <property type="entry name" value="YwmB-like"/>
    <property type="match status" value="1"/>
</dbReference>
<dbReference type="Proteomes" id="UP000027142">
    <property type="component" value="Chromosome"/>
</dbReference>
<dbReference type="RefSeq" id="WP_051667679.1">
    <property type="nucleotide sequence ID" value="NZ_CP003923.1"/>
</dbReference>
<dbReference type="PATRIC" id="fig|1246626.3.peg.3702"/>
<dbReference type="STRING" id="1246626.BleG1_3708"/>
<dbReference type="InterPro" id="IPR014794">
    <property type="entry name" value="DUF1779"/>
</dbReference>
<gene>
    <name evidence="2" type="ORF">BleG1_3708</name>
</gene>
<keyword evidence="3" id="KW-1185">Reference proteome</keyword>